<evidence type="ECO:0000313" key="9">
    <source>
        <dbReference type="EMBL" id="ORX39122.1"/>
    </source>
</evidence>
<dbReference type="GO" id="GO:0005737">
    <property type="term" value="C:cytoplasm"/>
    <property type="evidence" value="ECO:0007669"/>
    <property type="project" value="TreeGrafter"/>
</dbReference>
<dbReference type="InParanoid" id="A0A1Y1UMA4"/>
<keyword evidence="2 7" id="KW-0812">Transmembrane</keyword>
<dbReference type="EMBL" id="NBSH01000003">
    <property type="protein sequence ID" value="ORX39122.1"/>
    <property type="molecule type" value="Genomic_DNA"/>
</dbReference>
<feature type="non-terminal residue" evidence="9">
    <location>
        <position position="640"/>
    </location>
</feature>
<evidence type="ECO:0000256" key="7">
    <source>
        <dbReference type="SAM" id="Phobius"/>
    </source>
</evidence>
<dbReference type="InterPro" id="IPR001193">
    <property type="entry name" value="MBTPS2"/>
</dbReference>
<dbReference type="InterPro" id="IPR008915">
    <property type="entry name" value="Peptidase_M50"/>
</dbReference>
<comment type="subcellular location">
    <subcellularLocation>
        <location evidence="1">Endomembrane system</location>
        <topology evidence="1">Multi-pass membrane protein</topology>
    </subcellularLocation>
</comment>
<dbReference type="GO" id="GO:0031293">
    <property type="term" value="P:membrane protein intracellular domain proteolysis"/>
    <property type="evidence" value="ECO:0007669"/>
    <property type="project" value="TreeGrafter"/>
</dbReference>
<comment type="caution">
    <text evidence="9">The sequence shown here is derived from an EMBL/GenBank/DDBJ whole genome shotgun (WGS) entry which is preliminary data.</text>
</comment>
<evidence type="ECO:0000259" key="8">
    <source>
        <dbReference type="Pfam" id="PF02163"/>
    </source>
</evidence>
<dbReference type="GeneID" id="33556858"/>
<dbReference type="GO" id="GO:0016020">
    <property type="term" value="C:membrane"/>
    <property type="evidence" value="ECO:0007669"/>
    <property type="project" value="InterPro"/>
</dbReference>
<dbReference type="PANTHER" id="PTHR13325">
    <property type="entry name" value="PROTEASE M50 MEMBRANE-BOUND TRANSCRIPTION FACTOR SITE 2 PROTEASE"/>
    <property type="match status" value="1"/>
</dbReference>
<evidence type="ECO:0000256" key="4">
    <source>
        <dbReference type="ARBA" id="ARBA00023136"/>
    </source>
</evidence>
<dbReference type="Pfam" id="PF02163">
    <property type="entry name" value="Peptidase_M50"/>
    <property type="match status" value="1"/>
</dbReference>
<keyword evidence="4 7" id="KW-0472">Membrane</keyword>
<dbReference type="RefSeq" id="XP_021872985.1">
    <property type="nucleotide sequence ID" value="XM_022015050.1"/>
</dbReference>
<name>A0A1Y1UMA4_9TREE</name>
<dbReference type="Proteomes" id="UP000193218">
    <property type="component" value="Unassembled WGS sequence"/>
</dbReference>
<accession>A0A1Y1UMA4</accession>
<feature type="domain" description="Peptidase M50" evidence="8">
    <location>
        <begin position="195"/>
        <end position="516"/>
    </location>
</feature>
<evidence type="ECO:0000256" key="6">
    <source>
        <dbReference type="SAM" id="MobiDB-lite"/>
    </source>
</evidence>
<evidence type="ECO:0000256" key="5">
    <source>
        <dbReference type="ARBA" id="ARBA00032658"/>
    </source>
</evidence>
<organism evidence="9 10">
    <name type="scientific">Kockovaella imperatae</name>
    <dbReference type="NCBI Taxonomy" id="4999"/>
    <lineage>
        <taxon>Eukaryota</taxon>
        <taxon>Fungi</taxon>
        <taxon>Dikarya</taxon>
        <taxon>Basidiomycota</taxon>
        <taxon>Agaricomycotina</taxon>
        <taxon>Tremellomycetes</taxon>
        <taxon>Tremellales</taxon>
        <taxon>Cuniculitremaceae</taxon>
        <taxon>Kockovaella</taxon>
    </lineage>
</organism>
<feature type="transmembrane region" description="Helical" evidence="7">
    <location>
        <begin position="6"/>
        <end position="22"/>
    </location>
</feature>
<dbReference type="AlphaFoldDB" id="A0A1Y1UMA4"/>
<sequence length="640" mass="70317">MLDVLLPLWLLGAFAVFFYRLPHYLSFRSTQFLPTLGSHRLTRPIPVVRGWRIDWTAGQLSIETKDYNSVPRIITERSRRLHGALKRFYFWGSIAGPLGLAGSVLAAVVAAVQVWQMVWQELAAHSVPSIPTGGMSKRGLVGAGRNVAENVLSKRAFGVVAPILEVEAGLRTFQANSLSPLIPGITMPFSHLPTLVLVLVTSQLFHELGHALSAYLDGVSPAKLSLNLHYGMPSMMVSFSSSVDRIPTSARIRLASSGPWHNLAIYLLLGIASLTGFWKPLWADVGEKGLVVDSVEPMSALYAHIRPGDLITHLDDLFVGGTSSTHEHNAWARYLTSNEIGDLDRGWCVPDTEWRALHTTPCSVQGEIAFEGMAGDQMTSIRCLSPHPILDSPSVACPCTEGFTCVRPSPKERVLRIQVASLRGAPRLLRSPTQALASIGTTRTVLWSGDRRDVLQNIKVGTAFPRLFPSLMYWLVMFFNYVSTISLSLFFFNLLPLPGTDGAHLLTCLLELFSQRGNRHSAHANGGGDLDLPLTARLHETSLTSNSARSRAAVQTRDGLDRPGMVGQGDLEAGRAGSDFDSSDDSGDDDDYLSTRHSSRLRQHREGRWQWVVRKGVEWFMISLGVAWIAGWGMIALLRS</sequence>
<feature type="region of interest" description="Disordered" evidence="6">
    <location>
        <begin position="543"/>
        <end position="594"/>
    </location>
</feature>
<proteinExistence type="predicted"/>
<evidence type="ECO:0000256" key="1">
    <source>
        <dbReference type="ARBA" id="ARBA00004127"/>
    </source>
</evidence>
<reference evidence="9 10" key="1">
    <citation type="submission" date="2017-03" db="EMBL/GenBank/DDBJ databases">
        <title>Widespread Adenine N6-methylation of Active Genes in Fungi.</title>
        <authorList>
            <consortium name="DOE Joint Genome Institute"/>
            <person name="Mondo S.J."/>
            <person name="Dannebaum R.O."/>
            <person name="Kuo R.C."/>
            <person name="Louie K.B."/>
            <person name="Bewick A.J."/>
            <person name="Labutti K."/>
            <person name="Haridas S."/>
            <person name="Kuo A."/>
            <person name="Salamov A."/>
            <person name="Ahrendt S.R."/>
            <person name="Lau R."/>
            <person name="Bowen B.P."/>
            <person name="Lipzen A."/>
            <person name="Sullivan W."/>
            <person name="Andreopoulos W.B."/>
            <person name="Clum A."/>
            <person name="Lindquist E."/>
            <person name="Daum C."/>
            <person name="Northen T.R."/>
            <person name="Ramamoorthy G."/>
            <person name="Schmitz R.J."/>
            <person name="Gryganskyi A."/>
            <person name="Culley D."/>
            <person name="Magnuson J."/>
            <person name="James T.Y."/>
            <person name="O'Malley M.A."/>
            <person name="Stajich J.E."/>
            <person name="Spatafora J.W."/>
            <person name="Visel A."/>
            <person name="Grigoriev I.V."/>
        </authorList>
    </citation>
    <scope>NUCLEOTIDE SEQUENCE [LARGE SCALE GENOMIC DNA]</scope>
    <source>
        <strain evidence="9 10">NRRL Y-17943</strain>
    </source>
</reference>
<protein>
    <recommendedName>
        <fullName evidence="5">Endopeptidase S2P</fullName>
    </recommendedName>
</protein>
<dbReference type="OrthoDB" id="7694678at2759"/>
<dbReference type="STRING" id="4999.A0A1Y1UMA4"/>
<dbReference type="PANTHER" id="PTHR13325:SF3">
    <property type="entry name" value="MEMBRANE-BOUND TRANSCRIPTION FACTOR SITE-2 PROTEASE"/>
    <property type="match status" value="1"/>
</dbReference>
<evidence type="ECO:0000313" key="10">
    <source>
        <dbReference type="Proteomes" id="UP000193218"/>
    </source>
</evidence>
<keyword evidence="3 7" id="KW-1133">Transmembrane helix</keyword>
<gene>
    <name evidence="9" type="ORF">BD324DRAFT_618578</name>
</gene>
<keyword evidence="10" id="KW-1185">Reference proteome</keyword>
<dbReference type="GO" id="GO:0004222">
    <property type="term" value="F:metalloendopeptidase activity"/>
    <property type="evidence" value="ECO:0007669"/>
    <property type="project" value="InterPro"/>
</dbReference>
<dbReference type="GO" id="GO:0012505">
    <property type="term" value="C:endomembrane system"/>
    <property type="evidence" value="ECO:0007669"/>
    <property type="project" value="UniProtKB-SubCell"/>
</dbReference>
<feature type="transmembrane region" description="Helical" evidence="7">
    <location>
        <begin position="619"/>
        <end position="638"/>
    </location>
</feature>
<dbReference type="GO" id="GO:1905897">
    <property type="term" value="P:regulation of response to endoplasmic reticulum stress"/>
    <property type="evidence" value="ECO:0007669"/>
    <property type="project" value="TreeGrafter"/>
</dbReference>
<feature type="compositionally biased region" description="Acidic residues" evidence="6">
    <location>
        <begin position="581"/>
        <end position="592"/>
    </location>
</feature>
<feature type="transmembrane region" description="Helical" evidence="7">
    <location>
        <begin position="88"/>
        <end position="112"/>
    </location>
</feature>
<evidence type="ECO:0000256" key="3">
    <source>
        <dbReference type="ARBA" id="ARBA00022989"/>
    </source>
</evidence>
<feature type="transmembrane region" description="Helical" evidence="7">
    <location>
        <begin position="471"/>
        <end position="492"/>
    </location>
</feature>
<evidence type="ECO:0000256" key="2">
    <source>
        <dbReference type="ARBA" id="ARBA00022692"/>
    </source>
</evidence>